<dbReference type="PANTHER" id="PTHR39426:SF1">
    <property type="entry name" value="HOMOLOGY TO DEATH-ON-CURING PROTEIN OF PHAGE P1"/>
    <property type="match status" value="1"/>
</dbReference>
<proteinExistence type="predicted"/>
<comment type="caution">
    <text evidence="2">The sequence shown here is derived from an EMBL/GenBank/DDBJ whole genome shotgun (WGS) entry which is preliminary data.</text>
</comment>
<keyword evidence="3" id="KW-1185">Reference proteome</keyword>
<evidence type="ECO:0000313" key="2">
    <source>
        <dbReference type="EMBL" id="KPV52424.1"/>
    </source>
</evidence>
<organism evidence="2 3">
    <name type="scientific">Kouleothrix aurantiaca</name>
    <dbReference type="NCBI Taxonomy" id="186479"/>
    <lineage>
        <taxon>Bacteria</taxon>
        <taxon>Bacillati</taxon>
        <taxon>Chloroflexota</taxon>
        <taxon>Chloroflexia</taxon>
        <taxon>Chloroflexales</taxon>
        <taxon>Roseiflexineae</taxon>
        <taxon>Roseiflexaceae</taxon>
        <taxon>Kouleothrix</taxon>
    </lineage>
</organism>
<evidence type="ECO:0000313" key="3">
    <source>
        <dbReference type="Proteomes" id="UP000050509"/>
    </source>
</evidence>
<dbReference type="EMBL" id="LJCR01000548">
    <property type="protein sequence ID" value="KPV52424.1"/>
    <property type="molecule type" value="Genomic_DNA"/>
</dbReference>
<gene>
    <name evidence="2" type="ORF">SE17_15575</name>
</gene>
<dbReference type="InterPro" id="IPR003812">
    <property type="entry name" value="Fido"/>
</dbReference>
<feature type="domain" description="Fido" evidence="1">
    <location>
        <begin position="4"/>
        <end position="123"/>
    </location>
</feature>
<dbReference type="Gene3D" id="1.20.120.1870">
    <property type="entry name" value="Fic/DOC protein, Fido domain"/>
    <property type="match status" value="1"/>
</dbReference>
<name>A0A0P9FH11_9CHLR</name>
<dbReference type="Proteomes" id="UP000050509">
    <property type="component" value="Unassembled WGS sequence"/>
</dbReference>
<dbReference type="PROSITE" id="PS51459">
    <property type="entry name" value="FIDO"/>
    <property type="match status" value="1"/>
</dbReference>
<sequence length="129" mass="14261">MNYLSKDDVLDLHAYALTRYGGRLGIASQDRLTNALDAPRQVMFGAELYPDLPSKAAAQTFLLLKSRPFLGANEVTALLALMRLLEINGANLGDASPDELQRMIRAVNYSDLDREGVESWLRDHLSAVV</sequence>
<dbReference type="InterPro" id="IPR053737">
    <property type="entry name" value="Type_II_TA_Toxin"/>
</dbReference>
<dbReference type="InterPro" id="IPR006440">
    <property type="entry name" value="Doc"/>
</dbReference>
<evidence type="ECO:0000259" key="1">
    <source>
        <dbReference type="PROSITE" id="PS51459"/>
    </source>
</evidence>
<accession>A0A0P9FH11</accession>
<dbReference type="AlphaFoldDB" id="A0A0P9FH11"/>
<dbReference type="Pfam" id="PF02661">
    <property type="entry name" value="Fic"/>
    <property type="match status" value="1"/>
</dbReference>
<dbReference type="GO" id="GO:0016301">
    <property type="term" value="F:kinase activity"/>
    <property type="evidence" value="ECO:0007669"/>
    <property type="project" value="InterPro"/>
</dbReference>
<protein>
    <submittedName>
        <fullName evidence="2">Death-on-curing protein</fullName>
    </submittedName>
</protein>
<dbReference type="PANTHER" id="PTHR39426">
    <property type="entry name" value="HOMOLOGY TO DEATH-ON-CURING PROTEIN OF PHAGE P1"/>
    <property type="match status" value="1"/>
</dbReference>
<reference evidence="2 3" key="1">
    <citation type="submission" date="2015-09" db="EMBL/GenBank/DDBJ databases">
        <title>Draft genome sequence of Kouleothrix aurantiaca JCM 19913.</title>
        <authorList>
            <person name="Hemp J."/>
        </authorList>
    </citation>
    <scope>NUCLEOTIDE SEQUENCE [LARGE SCALE GENOMIC DNA]</scope>
    <source>
        <strain evidence="2 3">COM-B</strain>
    </source>
</reference>